<dbReference type="EMBL" id="JAMZFW010000030">
    <property type="protein sequence ID" value="MCP1103529.1"/>
    <property type="molecule type" value="Genomic_DNA"/>
</dbReference>
<accession>A0ABT1ECG7</accession>
<dbReference type="Gene3D" id="3.30.2010.10">
    <property type="entry name" value="Metalloproteases ('zincins'), catalytic domain"/>
    <property type="match status" value="1"/>
</dbReference>
<protein>
    <submittedName>
        <fullName evidence="2">M48 family metallopeptidase</fullName>
    </submittedName>
</protein>
<dbReference type="PANTHER" id="PTHR30399:SF1">
    <property type="entry name" value="UTP PYROPHOSPHATASE"/>
    <property type="match status" value="1"/>
</dbReference>
<keyword evidence="3" id="KW-1185">Reference proteome</keyword>
<dbReference type="Pfam" id="PF01863">
    <property type="entry name" value="YgjP-like"/>
    <property type="match status" value="2"/>
</dbReference>
<feature type="domain" description="YgjP-like metallopeptidase" evidence="1">
    <location>
        <begin position="14"/>
        <end position="66"/>
    </location>
</feature>
<reference evidence="2 3" key="1">
    <citation type="journal article" date="2022" name="Genome Biol. Evol.">
        <title>Host diet, physiology and behaviors set the stage for Lachnospiraceae cladogenesis.</title>
        <authorList>
            <person name="Vera-Ponce De Leon A."/>
            <person name="Schneider M."/>
            <person name="Jahnes B.C."/>
            <person name="Sadowski V."/>
            <person name="Camuy-Velez L.A."/>
            <person name="Duan J."/>
            <person name="Sabree Z.L."/>
        </authorList>
    </citation>
    <scope>NUCLEOTIDE SEQUENCE [LARGE SCALE GENOMIC DNA]</scope>
    <source>
        <strain evidence="2 3">PAL113</strain>
    </source>
</reference>
<feature type="domain" description="YgjP-like metallopeptidase" evidence="1">
    <location>
        <begin position="74"/>
        <end position="169"/>
    </location>
</feature>
<evidence type="ECO:0000259" key="1">
    <source>
        <dbReference type="Pfam" id="PF01863"/>
    </source>
</evidence>
<gene>
    <name evidence="2" type="ORF">NK125_14090</name>
</gene>
<evidence type="ECO:0000313" key="3">
    <source>
        <dbReference type="Proteomes" id="UP001523566"/>
    </source>
</evidence>
<dbReference type="Proteomes" id="UP001523566">
    <property type="component" value="Unassembled WGS sequence"/>
</dbReference>
<organism evidence="2 3">
    <name type="scientific">Aequitasia blattaphilus</name>
    <dbReference type="NCBI Taxonomy" id="2949332"/>
    <lineage>
        <taxon>Bacteria</taxon>
        <taxon>Bacillati</taxon>
        <taxon>Bacillota</taxon>
        <taxon>Clostridia</taxon>
        <taxon>Lachnospirales</taxon>
        <taxon>Lachnospiraceae</taxon>
        <taxon>Aequitasia</taxon>
    </lineage>
</organism>
<proteinExistence type="predicted"/>
<sequence length="171" mass="20354">MNDLTIRIEYRKIKNINFYVRDGQEILVTAPKGIKRKELEQIISEKEEWIRRALSKSGKKEMPKDIGEEQVRVLKENTMHFVKYWEPIMGVHATGWSFRNMKTRWGSCTVSSGKIRINTRLSLYPLECLELIVVHELCHLIEPSHNERFKAYMTKFLPDWKKRNQLLKTYG</sequence>
<name>A0ABT1ECG7_9FIRM</name>
<dbReference type="PANTHER" id="PTHR30399">
    <property type="entry name" value="UNCHARACTERIZED PROTEIN YGJP"/>
    <property type="match status" value="1"/>
</dbReference>
<comment type="caution">
    <text evidence="2">The sequence shown here is derived from an EMBL/GenBank/DDBJ whole genome shotgun (WGS) entry which is preliminary data.</text>
</comment>
<dbReference type="InterPro" id="IPR002725">
    <property type="entry name" value="YgjP-like_metallopeptidase"/>
</dbReference>
<dbReference type="InterPro" id="IPR053136">
    <property type="entry name" value="UTP_pyrophosphatase-like"/>
</dbReference>
<dbReference type="CDD" id="cd07344">
    <property type="entry name" value="M48_yhfN_like"/>
    <property type="match status" value="1"/>
</dbReference>
<dbReference type="RefSeq" id="WP_262067301.1">
    <property type="nucleotide sequence ID" value="NZ_JAMXOD010000030.1"/>
</dbReference>
<evidence type="ECO:0000313" key="2">
    <source>
        <dbReference type="EMBL" id="MCP1103529.1"/>
    </source>
</evidence>